<dbReference type="AlphaFoldDB" id="A0A9D5D5T2"/>
<comment type="caution">
    <text evidence="2">The sequence shown here is derived from an EMBL/GenBank/DDBJ whole genome shotgun (WGS) entry which is preliminary data.</text>
</comment>
<name>A0A9D5D5T2_9LILI</name>
<protein>
    <submittedName>
        <fullName evidence="2">Uncharacterized protein</fullName>
    </submittedName>
</protein>
<evidence type="ECO:0000313" key="3">
    <source>
        <dbReference type="Proteomes" id="UP001085076"/>
    </source>
</evidence>
<keyword evidence="3" id="KW-1185">Reference proteome</keyword>
<dbReference type="Proteomes" id="UP001085076">
    <property type="component" value="Miscellaneous, Linkage group lg01"/>
</dbReference>
<reference evidence="2" key="2">
    <citation type="journal article" date="2022" name="Hortic Res">
        <title>The genome of Dioscorea zingiberensis sheds light on the biosynthesis, origin and evolution of the medicinally important diosgenin saponins.</title>
        <authorList>
            <person name="Li Y."/>
            <person name="Tan C."/>
            <person name="Li Z."/>
            <person name="Guo J."/>
            <person name="Li S."/>
            <person name="Chen X."/>
            <person name="Wang C."/>
            <person name="Dai X."/>
            <person name="Yang H."/>
            <person name="Song W."/>
            <person name="Hou L."/>
            <person name="Xu J."/>
            <person name="Tong Z."/>
            <person name="Xu A."/>
            <person name="Yuan X."/>
            <person name="Wang W."/>
            <person name="Yang Q."/>
            <person name="Chen L."/>
            <person name="Sun Z."/>
            <person name="Wang K."/>
            <person name="Pan B."/>
            <person name="Chen J."/>
            <person name="Bao Y."/>
            <person name="Liu F."/>
            <person name="Qi X."/>
            <person name="Gang D.R."/>
            <person name="Wen J."/>
            <person name="Li J."/>
        </authorList>
    </citation>
    <scope>NUCLEOTIDE SEQUENCE</scope>
    <source>
        <strain evidence="2">Dzin_1.0</strain>
    </source>
</reference>
<accession>A0A9D5D5T2</accession>
<organism evidence="2 3">
    <name type="scientific">Dioscorea zingiberensis</name>
    <dbReference type="NCBI Taxonomy" id="325984"/>
    <lineage>
        <taxon>Eukaryota</taxon>
        <taxon>Viridiplantae</taxon>
        <taxon>Streptophyta</taxon>
        <taxon>Embryophyta</taxon>
        <taxon>Tracheophyta</taxon>
        <taxon>Spermatophyta</taxon>
        <taxon>Magnoliopsida</taxon>
        <taxon>Liliopsida</taxon>
        <taxon>Dioscoreales</taxon>
        <taxon>Dioscoreaceae</taxon>
        <taxon>Dioscorea</taxon>
    </lineage>
</organism>
<proteinExistence type="predicted"/>
<reference evidence="2" key="1">
    <citation type="submission" date="2021-03" db="EMBL/GenBank/DDBJ databases">
        <authorList>
            <person name="Li Z."/>
            <person name="Yang C."/>
        </authorList>
    </citation>
    <scope>NUCLEOTIDE SEQUENCE</scope>
    <source>
        <strain evidence="2">Dzin_1.0</strain>
        <tissue evidence="2">Leaf</tissue>
    </source>
</reference>
<sequence length="172" mass="18623">METKTREGSSKVPLAKVPPRALTPLRVPSLPPPTMTNKEKEKTQLAIAANDMEKSVHIDPIGQDQHGPIATGVECEQVDNVESGPTKKKEMAQGLVVAVAGKNKQVHNIGVQTRRSKILLEASGMNMIHTATRESGNSNKQQQTNEIEGGRNLKSKKDSSSKSVLLTQESHT</sequence>
<gene>
    <name evidence="2" type="ORF">J5N97_004047</name>
</gene>
<dbReference type="EMBL" id="JAGGNH010000001">
    <property type="protein sequence ID" value="KAJ0985691.1"/>
    <property type="molecule type" value="Genomic_DNA"/>
</dbReference>
<feature type="compositionally biased region" description="Polar residues" evidence="1">
    <location>
        <begin position="133"/>
        <end position="146"/>
    </location>
</feature>
<evidence type="ECO:0000256" key="1">
    <source>
        <dbReference type="SAM" id="MobiDB-lite"/>
    </source>
</evidence>
<feature type="compositionally biased region" description="Basic and acidic residues" evidence="1">
    <location>
        <begin position="148"/>
        <end position="160"/>
    </location>
</feature>
<feature type="region of interest" description="Disordered" evidence="1">
    <location>
        <begin position="1"/>
        <end position="40"/>
    </location>
</feature>
<evidence type="ECO:0000313" key="2">
    <source>
        <dbReference type="EMBL" id="KAJ0985691.1"/>
    </source>
</evidence>
<feature type="region of interest" description="Disordered" evidence="1">
    <location>
        <begin position="130"/>
        <end position="172"/>
    </location>
</feature>